<dbReference type="SMART" id="SM00349">
    <property type="entry name" value="KRAB"/>
    <property type="match status" value="1"/>
</dbReference>
<organism evidence="2 3">
    <name type="scientific">Homo sapiens</name>
    <name type="common">Human</name>
    <dbReference type="NCBI Taxonomy" id="9606"/>
    <lineage>
        <taxon>Eukaryota</taxon>
        <taxon>Metazoa</taxon>
        <taxon>Chordata</taxon>
        <taxon>Craniata</taxon>
        <taxon>Vertebrata</taxon>
        <taxon>Euteleostomi</taxon>
        <taxon>Mammalia</taxon>
        <taxon>Eutheria</taxon>
        <taxon>Euarchontoglires</taxon>
        <taxon>Primates</taxon>
        <taxon>Haplorrhini</taxon>
        <taxon>Catarrhini</taxon>
        <taxon>Hominidae</taxon>
        <taxon>Homo</taxon>
    </lineage>
</organism>
<dbReference type="EMBL" id="AL445222">
    <property type="status" value="NOT_ANNOTATED_CDS"/>
    <property type="molecule type" value="Genomic_DNA"/>
</dbReference>
<name>A0ABJ7H339_HUMAN</name>
<feature type="domain" description="KRAB" evidence="1">
    <location>
        <begin position="14"/>
        <end position="85"/>
    </location>
</feature>
<dbReference type="Proteomes" id="UP000005640">
    <property type="component" value="Chromosome 9"/>
</dbReference>
<evidence type="ECO:0007829" key="4">
    <source>
        <dbReference type="PeptideAtlas" id="A0ABJ7H339"/>
    </source>
</evidence>
<reference evidence="2" key="4">
    <citation type="submission" date="2025-08" db="UniProtKB">
        <authorList>
            <consortium name="Ensembl"/>
        </authorList>
    </citation>
    <scope>IDENTIFICATION</scope>
</reference>
<accession>A0ABJ7H339</accession>
<evidence type="ECO:0000313" key="2">
    <source>
        <dbReference type="Ensembl" id="ENSP00000520945.1"/>
    </source>
</evidence>
<protein>
    <submittedName>
        <fullName evidence="2">Zinc finger protein 79</fullName>
    </submittedName>
</protein>
<sequence length="87" mass="9419">MAAGLLTAGPRGSTFFSSVTVAFAQERWRCLVSTPRDRFKEGIPGKSRSLVLLGLPVSQPGMNSQLEQREGAWMLEGEDLRSPSPGL</sequence>
<reference evidence="2" key="5">
    <citation type="submission" date="2025-09" db="UniProtKB">
        <authorList>
            <consortium name="Ensembl"/>
        </authorList>
    </citation>
    <scope>IDENTIFICATION</scope>
</reference>
<keyword evidence="4" id="KW-1267">Proteomics identification</keyword>
<dbReference type="SUPFAM" id="SSF109640">
    <property type="entry name" value="KRAB domain (Kruppel-associated box)"/>
    <property type="match status" value="1"/>
</dbReference>
<dbReference type="GeneTree" id="ENSGT00940000163270"/>
<dbReference type="PROSITE" id="PS50805">
    <property type="entry name" value="KRAB"/>
    <property type="match status" value="1"/>
</dbReference>
<dbReference type="InterPro" id="IPR036051">
    <property type="entry name" value="KRAB_dom_sf"/>
</dbReference>
<keyword evidence="3" id="KW-1185">Reference proteome</keyword>
<dbReference type="HGNC" id="HGNC:13153">
    <property type="gene designation" value="ZNF79"/>
</dbReference>
<reference evidence="2 3" key="1">
    <citation type="journal article" date="2001" name="Nature">
        <title>Initial sequencing and analysis of the human genome.</title>
        <authorList>
            <consortium name="International Human Genome Sequencing Consortium"/>
            <person name="Lander E.S."/>
            <person name="Linton L.M."/>
            <person name="Birren B."/>
            <person name="Nusbaum C."/>
            <person name="Zody M.C."/>
            <person name="Baldwin J."/>
            <person name="Devon K."/>
            <person name="Dewar K."/>
            <person name="Doyle M."/>
            <person name="FitzHugh W."/>
            <person name="Funke R."/>
            <person name="Gage D."/>
            <person name="Harris K."/>
            <person name="Heaford A."/>
            <person name="Howland J."/>
            <person name="Kann L."/>
            <person name="Lehoczky J."/>
            <person name="LeVine R."/>
            <person name="McEwan P."/>
            <person name="McKernan K."/>
            <person name="Meldrim J."/>
            <person name="Mesirov J.P."/>
            <person name="Miranda C."/>
            <person name="Morris W."/>
            <person name="Naylor J."/>
            <person name="Raymond C."/>
            <person name="Rosetti M."/>
            <person name="Santos R."/>
            <person name="Sheridan A."/>
            <person name="Sougnez C."/>
            <person name="Stange-Thomann N."/>
            <person name="Stojanovic N."/>
            <person name="Subramanian A."/>
            <person name="Wyman D."/>
            <person name="Rogers J."/>
            <person name="Sulston J."/>
            <person name="Ainscough R."/>
            <person name="Beck S."/>
            <person name="Bentley D."/>
            <person name="Burton J."/>
            <person name="Clee C."/>
            <person name="Carter N."/>
            <person name="Coulson A."/>
            <person name="Deadman R."/>
            <person name="Deloukas P."/>
            <person name="Dunham A."/>
            <person name="Dunham I."/>
            <person name="Durbin R."/>
            <person name="French L."/>
            <person name="Grafham D."/>
            <person name="Gregory S."/>
            <person name="Hubbard T."/>
            <person name="Humphray S."/>
            <person name="Hunt A."/>
            <person name="Jones M."/>
            <person name="Lloyd C."/>
            <person name="McMurray A."/>
            <person name="Matthews L."/>
            <person name="Mercer S."/>
            <person name="Milne S."/>
            <person name="Mullikin J.C."/>
            <person name="Mungall A."/>
            <person name="Plumb R."/>
            <person name="Ross M."/>
            <person name="Shownkeen R."/>
            <person name="Sims S."/>
            <person name="Waterston R.H."/>
            <person name="Wilson R.K."/>
            <person name="Hillier L.W."/>
            <person name="McPherson J.D."/>
            <person name="Marra M.A."/>
            <person name="Mardis E.R."/>
            <person name="Fulton L.A."/>
            <person name="Chinwalla A.T."/>
            <person name="Pepin K.H."/>
            <person name="Gish W.R."/>
            <person name="Chissoe S.L."/>
            <person name="Wendl M.C."/>
            <person name="Delehaunty K.D."/>
            <person name="Miner T.L."/>
            <person name="Delehaunty A."/>
            <person name="Kramer J.B."/>
            <person name="Cook L.L."/>
            <person name="Fulton R.S."/>
            <person name="Johnson D.L."/>
            <person name="Minx P.J."/>
            <person name="Clifton S.W."/>
            <person name="Hawkins T."/>
            <person name="Branscomb E."/>
            <person name="Predki P."/>
            <person name="Richardson P."/>
            <person name="Wenning S."/>
            <person name="Slezak T."/>
            <person name="Doggett N."/>
            <person name="Cheng J.F."/>
            <person name="Olsen A."/>
            <person name="Lucas S."/>
            <person name="Elkin C."/>
            <person name="Uberbacher E."/>
            <person name="Frazier M."/>
            <person name="Gibbs R.A."/>
            <person name="Muzny D.M."/>
            <person name="Scherer S.E."/>
            <person name="Bouck J.B."/>
            <person name="Sodergren E.J."/>
            <person name="Worley K.C."/>
            <person name="Rives C.M."/>
            <person name="Gorrell J.H."/>
            <person name="Metzker M.L."/>
            <person name="Naylor S.L."/>
            <person name="Kucherlapati R.S."/>
            <person name="Nelson D.L."/>
            <person name="Weinstock G.M."/>
            <person name="Sakaki Y."/>
            <person name="Fujiyama A."/>
            <person name="Hattori M."/>
            <person name="Yada T."/>
            <person name="Toyoda A."/>
            <person name="Itoh T."/>
            <person name="Kawagoe C."/>
            <person name="Watanabe H."/>
            <person name="Totoki Y."/>
            <person name="Taylor T."/>
            <person name="Weissenbach J."/>
            <person name="Heilig R."/>
            <person name="Saurin W."/>
            <person name="Artiguenave F."/>
            <person name="Brottier P."/>
            <person name="Bruls T."/>
            <person name="Pelletier E."/>
            <person name="Robert C."/>
            <person name="Wincker P."/>
            <person name="Smith D.R."/>
            <person name="Doucette-Stamm L."/>
            <person name="Rubenfield M."/>
            <person name="Weinstock K."/>
            <person name="Lee H.M."/>
            <person name="Dubois J."/>
            <person name="Rosenthal A."/>
            <person name="Platzer M."/>
            <person name="Nyakatura G."/>
            <person name="Taudien S."/>
            <person name="Rump A."/>
            <person name="Yang H."/>
            <person name="Yu J."/>
            <person name="Wang J."/>
            <person name="Huang G."/>
            <person name="Gu J."/>
            <person name="Hood L."/>
            <person name="Rowen L."/>
            <person name="Madan A."/>
            <person name="Qin S."/>
            <person name="Davis R.W."/>
            <person name="Federspiel N.A."/>
            <person name="Abola A.P."/>
            <person name="Proctor M.J."/>
            <person name="Myers R.M."/>
            <person name="Schmutz J."/>
            <person name="Dickson M."/>
            <person name="Grimwood J."/>
            <person name="Cox D.R."/>
            <person name="Olson M.V."/>
            <person name="Kaul R."/>
            <person name="Raymond C."/>
            <person name="Shimizu N."/>
            <person name="Kawasaki K."/>
            <person name="Minoshima S."/>
            <person name="Evans G.A."/>
            <person name="Athanasiou M."/>
            <person name="Schultz R."/>
            <person name="Roe B.A."/>
            <person name="Chen F."/>
            <person name="Pan H."/>
            <person name="Ramser J."/>
            <person name="Lehrach H."/>
            <person name="Reinhardt R."/>
            <person name="McCombie W.R."/>
            <person name="de la Bastide M."/>
            <person name="Dedhia N."/>
            <person name="Blocker H."/>
            <person name="Hornischer K."/>
            <person name="Nordsiek G."/>
            <person name="Agarwala R."/>
            <person name="Aravind L."/>
            <person name="Bailey J.A."/>
            <person name="Bateman A."/>
            <person name="Batzoglou S."/>
            <person name="Birney E."/>
            <person name="Bork P."/>
            <person name="Brown D.G."/>
            <person name="Burge C.B."/>
            <person name="Cerutti L."/>
            <person name="Chen H.C."/>
            <person name="Church D."/>
            <person name="Clamp M."/>
            <person name="Copley R.R."/>
            <person name="Doerks T."/>
            <person name="Eddy S.R."/>
            <person name="Eichler E.E."/>
            <person name="Furey T.S."/>
            <person name="Galagan J."/>
            <person name="Gilbert J.G."/>
            <person name="Harmon C."/>
            <person name="Hayashizaki Y."/>
            <person name="Haussler D."/>
            <person name="Hermjakob H."/>
            <person name="Hokamp K."/>
            <person name="Jang W."/>
            <person name="Johnson L.S."/>
            <person name="Jones T.A."/>
            <person name="Kasif S."/>
            <person name="Kaspryzk A."/>
            <person name="Kennedy S."/>
            <person name="Kent W.J."/>
            <person name="Kitts P."/>
            <person name="Koonin E.V."/>
            <person name="Korf I."/>
            <person name="Kulp D."/>
            <person name="Lancet D."/>
            <person name="Lowe T.M."/>
            <person name="McLysaght A."/>
            <person name="Mikkelsen T."/>
            <person name="Moran J.V."/>
            <person name="Mulder N."/>
            <person name="Pollara V.J."/>
            <person name="Ponting C.P."/>
            <person name="Schuler G."/>
            <person name="Schultz J."/>
            <person name="Slater G."/>
            <person name="Smit A.F."/>
            <person name="Stupka E."/>
            <person name="Szustakowski J."/>
            <person name="Thierry-Mieg D."/>
            <person name="Thierry-Mieg J."/>
            <person name="Wagner L."/>
            <person name="Wallis J."/>
            <person name="Wheeler R."/>
            <person name="Williams A."/>
            <person name="Wolf Y.I."/>
            <person name="Wolfe K.H."/>
            <person name="Yang S.P."/>
            <person name="Yeh R.F."/>
            <person name="Collins F."/>
            <person name="Guyer M.S."/>
            <person name="Peterson J."/>
            <person name="Felsenfeld A."/>
            <person name="Wetterstrand K.A."/>
            <person name="Patrinos A."/>
            <person name="Morgan M.J."/>
            <person name="de Jong P."/>
            <person name="Catanese J.J."/>
            <person name="Osoegawa K."/>
            <person name="Shizuya H."/>
            <person name="Choi S."/>
            <person name="Chen Y.J."/>
        </authorList>
    </citation>
    <scope>NUCLEOTIDE SEQUENCE [LARGE SCALE GENOMIC DNA]</scope>
</reference>
<dbReference type="InterPro" id="IPR001909">
    <property type="entry name" value="KRAB"/>
</dbReference>
<reference evidence="2 3" key="2">
    <citation type="journal article" date="2004" name="Nature">
        <title>DNA sequence and analysis of human chromosome 9.</title>
        <authorList>
            <person name="Humphray S.J."/>
            <person name="Oliver K."/>
            <person name="Hunt A.R."/>
            <person name="Plumb R.W."/>
            <person name="Loveland J.E."/>
            <person name="Howe K.L."/>
            <person name="Andrews T.D."/>
            <person name="Searle S."/>
            <person name="Hunt S.E."/>
            <person name="Scott C.E."/>
            <person name="Jones M.C."/>
            <person name="Ainscough R."/>
            <person name="Almeida J.P."/>
            <person name="Ambrose K.D."/>
            <person name="Ashwell R.I."/>
            <person name="Babbage A.K."/>
            <person name="Babbage S."/>
            <person name="Bagguley C.L."/>
            <person name="Bailey J."/>
            <person name="Banerjee R."/>
            <person name="Barker D.J."/>
            <person name="Barlow K.F."/>
            <person name="Bates K."/>
            <person name="Beasley H."/>
            <person name="Beasley O."/>
            <person name="Bird C.P."/>
            <person name="Bray-Allen S."/>
            <person name="Brown A.J."/>
            <person name="Brown J.Y."/>
            <person name="Burford D."/>
            <person name="Burrill W."/>
            <person name="Burton J."/>
            <person name="Carder C."/>
            <person name="Carter N.P."/>
            <person name="Chapman J.C."/>
            <person name="Chen Y."/>
            <person name="Clarke G."/>
            <person name="Clark S.Y."/>
            <person name="Clee C.M."/>
            <person name="Clegg S."/>
            <person name="Collier R.E."/>
            <person name="Corby N."/>
            <person name="Crosier M."/>
            <person name="Cummings A.T."/>
            <person name="Davies J."/>
            <person name="Dhami P."/>
            <person name="Dunn M."/>
            <person name="Dutta I."/>
            <person name="Dyer L.W."/>
            <person name="Earthrowl M.E."/>
            <person name="Faulkner L."/>
            <person name="Fleming C.J."/>
            <person name="Frankish A."/>
            <person name="Frankland J.A."/>
            <person name="French L."/>
            <person name="Fricker D.G."/>
            <person name="Garner P."/>
            <person name="Garnett J."/>
            <person name="Ghori J."/>
            <person name="Gilbert J.G."/>
            <person name="Glison C."/>
            <person name="Grafham D.V."/>
            <person name="Gribble S."/>
            <person name="Griffiths C."/>
            <person name="Griffiths-Jones S."/>
            <person name="Grocock R."/>
            <person name="Guy J."/>
            <person name="Hall R.E."/>
            <person name="Hammond S."/>
            <person name="Harley J.L."/>
            <person name="Harrison E.S."/>
            <person name="Hart E.A."/>
            <person name="Heath P.D."/>
            <person name="Henderson C.D."/>
            <person name="Hopkins B.L."/>
            <person name="Howard P.J."/>
            <person name="Howden P.J."/>
            <person name="Huckle E."/>
            <person name="Johnson C."/>
            <person name="Johnson D."/>
            <person name="Joy A.A."/>
            <person name="Kay M."/>
            <person name="Keenan S."/>
            <person name="Kershaw J.K."/>
            <person name="Kimberley A.M."/>
            <person name="King A."/>
            <person name="Knights A."/>
            <person name="Laird G.K."/>
            <person name="Langford C."/>
            <person name="Lawlor S."/>
            <person name="Leongamornlert D.A."/>
            <person name="Leversha M."/>
            <person name="Lloyd C."/>
            <person name="Lloyd D.M."/>
            <person name="Lovell J."/>
            <person name="Martin S."/>
            <person name="Mashreghi-Mohammadi M."/>
            <person name="Matthews L."/>
            <person name="McLaren S."/>
            <person name="McLay K.E."/>
            <person name="McMurray A."/>
            <person name="Milne S."/>
            <person name="Nickerson T."/>
            <person name="Nisbett J."/>
            <person name="Nordsiek G."/>
            <person name="Pearce A.V."/>
            <person name="Peck A.I."/>
            <person name="Porter K.M."/>
            <person name="Pandian R."/>
            <person name="Pelan S."/>
            <person name="Phillimore B."/>
            <person name="Povey S."/>
            <person name="Ramsey Y."/>
            <person name="Rand V."/>
            <person name="Scharfe M."/>
            <person name="Sehra H.K."/>
            <person name="Shownkeen R."/>
            <person name="Sims S.K."/>
            <person name="Skuce C.D."/>
            <person name="Smith M."/>
            <person name="Steward C.A."/>
            <person name="Swarbreck D."/>
            <person name="Sycamore N."/>
            <person name="Tester J."/>
            <person name="Thorpe A."/>
            <person name="Tracey A."/>
            <person name="Tromans A."/>
            <person name="Thomas D.W."/>
            <person name="Wall M."/>
            <person name="Wallis J.M."/>
            <person name="West A.P."/>
            <person name="Whitehead S.L."/>
            <person name="Willey D.L."/>
            <person name="Williams S.A."/>
            <person name="Wilming L."/>
            <person name="Wray P.W."/>
            <person name="Young L."/>
            <person name="Ashurst J.L."/>
            <person name="Coulson A."/>
            <person name="Blocker H."/>
            <person name="Durbin R."/>
            <person name="Sulston J.E."/>
            <person name="Hubbard T."/>
            <person name="Jackson M.J."/>
            <person name="Bentley D.R."/>
            <person name="Beck S."/>
            <person name="Rogers J."/>
            <person name="Dunham I."/>
        </authorList>
    </citation>
    <scope>NUCLEOTIDE SEQUENCE [LARGE SCALE GENOMIC DNA]</scope>
</reference>
<evidence type="ECO:0000259" key="1">
    <source>
        <dbReference type="PROSITE" id="PS50805"/>
    </source>
</evidence>
<dbReference type="OpenTargets" id="ENSG00000196152"/>
<proteinExistence type="evidence at protein level"/>
<reference evidence="2 3" key="3">
    <citation type="journal article" date="2004" name="Nature">
        <title>Finishing the euchromatic sequence of the human genome.</title>
        <authorList>
            <consortium name="International Human Genome Sequencing Consortium"/>
        </authorList>
    </citation>
    <scope>NUCLEOTIDE SEQUENCE [LARGE SCALE GENOMIC DNA]</scope>
</reference>
<evidence type="ECO:0000313" key="3">
    <source>
        <dbReference type="Proteomes" id="UP000005640"/>
    </source>
</evidence>
<gene>
    <name evidence="2" type="primary">ZNF79</name>
</gene>
<dbReference type="Ensembl" id="ENST00000850857.1">
    <property type="protein sequence ID" value="ENSP00000520945.1"/>
    <property type="gene ID" value="ENSG00000196152.11"/>
</dbReference>